<dbReference type="Proteomes" id="UP000521943">
    <property type="component" value="Unassembled WGS sequence"/>
</dbReference>
<dbReference type="EMBL" id="JACGCI010000011">
    <property type="protein sequence ID" value="KAF6760838.1"/>
    <property type="molecule type" value="Genomic_DNA"/>
</dbReference>
<sequence length="285" mass="30504">MYAPYFSSGYGGTFSAFPKSFLPSAPPSLSPSIYLSLPRSTAVQHAQPQPAHHSQPPHPHTTPTRLPLPTLPINAFNPIPLRLLQTDPTPHPSTSPTDPPTLSPVHTSKPDRQTTPLDNPRCPSTHRRASSAPYNERLRGCITVSRAFGDRVGRSSQGASVPPPLLCDIIITPFYALPFQGESLLRKSGAVFALKGAHRILVAFRVTRDMHGHAGKSDPLSVSSRASCSALLDGLLEQGEMLVVFLWMGLSTVTGGQLNNGRSAAQTGCAIGGDAYEWTSGTKEK</sequence>
<protein>
    <submittedName>
        <fullName evidence="2">Uncharacterized protein</fullName>
    </submittedName>
</protein>
<name>A0A8H6IAZ0_9AGAR</name>
<feature type="compositionally biased region" description="Low complexity" evidence="1">
    <location>
        <begin position="39"/>
        <end position="54"/>
    </location>
</feature>
<feature type="compositionally biased region" description="Pro residues" evidence="1">
    <location>
        <begin position="89"/>
        <end position="102"/>
    </location>
</feature>
<feature type="compositionally biased region" description="Low complexity" evidence="1">
    <location>
        <begin position="61"/>
        <end position="72"/>
    </location>
</feature>
<reference evidence="2 3" key="1">
    <citation type="submission" date="2020-07" db="EMBL/GenBank/DDBJ databases">
        <title>Comparative genomics of pyrophilous fungi reveals a link between fire events and developmental genes.</title>
        <authorList>
            <consortium name="DOE Joint Genome Institute"/>
            <person name="Steindorff A.S."/>
            <person name="Carver A."/>
            <person name="Calhoun S."/>
            <person name="Stillman K."/>
            <person name="Liu H."/>
            <person name="Lipzen A."/>
            <person name="Pangilinan J."/>
            <person name="Labutti K."/>
            <person name="Bruns T.D."/>
            <person name="Grigoriev I.V."/>
        </authorList>
    </citation>
    <scope>NUCLEOTIDE SEQUENCE [LARGE SCALE GENOMIC DNA]</scope>
    <source>
        <strain evidence="2 3">CBS 144469</strain>
    </source>
</reference>
<accession>A0A8H6IAZ0</accession>
<comment type="caution">
    <text evidence="2">The sequence shown here is derived from an EMBL/GenBank/DDBJ whole genome shotgun (WGS) entry which is preliminary data.</text>
</comment>
<keyword evidence="3" id="KW-1185">Reference proteome</keyword>
<evidence type="ECO:0000256" key="1">
    <source>
        <dbReference type="SAM" id="MobiDB-lite"/>
    </source>
</evidence>
<evidence type="ECO:0000313" key="3">
    <source>
        <dbReference type="Proteomes" id="UP000521943"/>
    </source>
</evidence>
<organism evidence="2 3">
    <name type="scientific">Ephemerocybe angulata</name>
    <dbReference type="NCBI Taxonomy" id="980116"/>
    <lineage>
        <taxon>Eukaryota</taxon>
        <taxon>Fungi</taxon>
        <taxon>Dikarya</taxon>
        <taxon>Basidiomycota</taxon>
        <taxon>Agaricomycotina</taxon>
        <taxon>Agaricomycetes</taxon>
        <taxon>Agaricomycetidae</taxon>
        <taxon>Agaricales</taxon>
        <taxon>Agaricineae</taxon>
        <taxon>Psathyrellaceae</taxon>
        <taxon>Ephemerocybe</taxon>
    </lineage>
</organism>
<evidence type="ECO:0000313" key="2">
    <source>
        <dbReference type="EMBL" id="KAF6760838.1"/>
    </source>
</evidence>
<gene>
    <name evidence="2" type="ORF">DFP72DRAFT_843113</name>
</gene>
<proteinExistence type="predicted"/>
<dbReference type="AlphaFoldDB" id="A0A8H6IAZ0"/>
<feature type="region of interest" description="Disordered" evidence="1">
    <location>
        <begin position="39"/>
        <end position="134"/>
    </location>
</feature>